<dbReference type="AlphaFoldDB" id="A0A0A1W5R9"/>
<gene>
    <name evidence="1" type="ORF">SP5_034_00640</name>
</gene>
<dbReference type="RefSeq" id="WP_042485471.1">
    <property type="nucleotide sequence ID" value="NZ_BBPI01000034.1"/>
</dbReference>
<dbReference type="Proteomes" id="UP000032305">
    <property type="component" value="Unassembled WGS sequence"/>
</dbReference>
<keyword evidence="2" id="KW-1185">Reference proteome</keyword>
<evidence type="ECO:0000313" key="1">
    <source>
        <dbReference type="EMBL" id="GAM00491.1"/>
    </source>
</evidence>
<dbReference type="EMBL" id="BBPI01000034">
    <property type="protein sequence ID" value="GAM00491.1"/>
    <property type="molecule type" value="Genomic_DNA"/>
</dbReference>
<accession>A0A0A1W5R9</accession>
<reference evidence="1 2" key="1">
    <citation type="submission" date="2014-11" db="EMBL/GenBank/DDBJ databases">
        <title>Whole genome shotgun sequence of Sphingomonas parapaucimobilis NBRC 15100.</title>
        <authorList>
            <person name="Katano-Makiyama Y."/>
            <person name="Hosoyama A."/>
            <person name="Hashimoto M."/>
            <person name="Hosoyama Y."/>
            <person name="Noguchi M."/>
            <person name="Numata M."/>
            <person name="Tsuchikane K."/>
            <person name="Hirakata S."/>
            <person name="Uohara A."/>
            <person name="Shimodaira J."/>
            <person name="Ohji S."/>
            <person name="Ichikawa N."/>
            <person name="Kimura A."/>
            <person name="Yamazoe A."/>
            <person name="Fujita N."/>
        </authorList>
    </citation>
    <scope>NUCLEOTIDE SEQUENCE [LARGE SCALE GENOMIC DNA]</scope>
    <source>
        <strain evidence="1 2">NBRC 15100</strain>
    </source>
</reference>
<comment type="caution">
    <text evidence="1">The sequence shown here is derived from an EMBL/GenBank/DDBJ whole genome shotgun (WGS) entry which is preliminary data.</text>
</comment>
<evidence type="ECO:0000313" key="2">
    <source>
        <dbReference type="Proteomes" id="UP000032305"/>
    </source>
</evidence>
<sequence length="236" mass="24584">MTGITPLSPAAHRGLRYDRHAAGGTRRFARIGLSEIAVAAADMPLCLAKDGQTGRFNLIALMSLVEPANLFVFGGGFQATYVPRAVMLGGFRLDARGAAGLAVDPADPSLGDAGAPLFAGEQPTPLSHDIARAFERLVADVEGAQALVDAWAAHGLIRPLGLSLSKADGGAHDLAGLYRIDEAAVQALPDADLIALHRADRLAPAAVLTASLAQVERLRQLHNARFAPALTGYSLD</sequence>
<organism evidence="1 2">
    <name type="scientific">Sphingomonas parapaucimobilis NBRC 15100</name>
    <dbReference type="NCBI Taxonomy" id="1219049"/>
    <lineage>
        <taxon>Bacteria</taxon>
        <taxon>Pseudomonadati</taxon>
        <taxon>Pseudomonadota</taxon>
        <taxon>Alphaproteobacteria</taxon>
        <taxon>Sphingomonadales</taxon>
        <taxon>Sphingomonadaceae</taxon>
        <taxon>Sphingomonas</taxon>
    </lineage>
</organism>
<name>A0A0A1W5R9_9SPHN</name>
<dbReference type="InterPro" id="IPR010836">
    <property type="entry name" value="SapC"/>
</dbReference>
<dbReference type="Pfam" id="PF07277">
    <property type="entry name" value="SapC"/>
    <property type="match status" value="1"/>
</dbReference>
<dbReference type="OrthoDB" id="7342910at2"/>
<protein>
    <recommendedName>
        <fullName evidence="3">SapC family protein</fullName>
    </recommendedName>
</protein>
<proteinExistence type="predicted"/>
<evidence type="ECO:0008006" key="3">
    <source>
        <dbReference type="Google" id="ProtNLM"/>
    </source>
</evidence>
<dbReference type="eggNOG" id="ENOG5030TIV">
    <property type="taxonomic scope" value="Bacteria"/>
</dbReference>